<keyword evidence="11" id="KW-0863">Zinc-finger</keyword>
<feature type="region of interest" description="Disordered" evidence="23">
    <location>
        <begin position="121"/>
        <end position="201"/>
    </location>
</feature>
<sequence>MIKTPSDHLLDSLEELLPNDFEKFKFKLQNTSVEKDHSRIPRGQVQNAKPVKLANLMINHYGEENAVRLTLQVLRAINQNLLAEELDKAIEYLIQESGTYSSAMSCSFGENKSKGLKISDGLEGERQRQSGDGAVSLPANQHEAGKGSQKKPQSRRRDQKSSGCPDMLGKPGARSLSSSSKRSPFPGKLQGEKGSPTDHLRWNASSLGLQELSSGSFTGSLGRRRPRSLEFTIFSRERELLNPETLLSQEKMRSDHTDSAATPSEVATLDVGATVDYVGLWMTETPK</sequence>
<evidence type="ECO:0000313" key="25">
    <source>
        <dbReference type="Ensembl" id="ENSCAFP00020033272.1"/>
    </source>
</evidence>
<keyword evidence="26" id="KW-1185">Reference proteome</keyword>
<evidence type="ECO:0000256" key="16">
    <source>
        <dbReference type="ARBA" id="ARBA00023203"/>
    </source>
</evidence>
<evidence type="ECO:0000256" key="13">
    <source>
        <dbReference type="ARBA" id="ARBA00022859"/>
    </source>
</evidence>
<evidence type="ECO:0000256" key="11">
    <source>
        <dbReference type="ARBA" id="ARBA00022771"/>
    </source>
</evidence>
<comment type="subunit">
    <text evidence="21">Homotrimer. Interacts (via the B box-type zinc finger) with PSTPIP1. Interacts (via the B30.2/SPRY domain) with several components of the inflammasome complex, including CASP1 p20 and p10 subunits, CASP5, PYCARD, NLRP1, NLRP2 and NLRP3, as well as with unprocessed IL1B; this interaction may lead to autophagic degradation of these proteins. Component of the AIM2 PANoptosome complex, a multiprotein complex that drives inflammatory cell death (PANoptosis). Interacts with NFKBIA and RELA. Interacts weakly with VASP and ACTR3. Interacts with active ULK1 (phosphorylated on 'Ser-317') and BECN1 simultaneously. Also interacts with ATG16L1 (via WD repeats), and with ATG8 family members, including GABARAP, GABARAPL1 and, to a lesser extent, GABARAPL2, MAP1LC3A/LC3A and MAP1LC3C/LC3C. Interacts with TRIM21. Interacts with YWHAB, YWHAE, YWHAG, YWHAH, YWHAQ and YWHAZ; the interaction is required for the down-regulation of pyrin pro-inflammatory activity.</text>
</comment>
<keyword evidence="9" id="KW-0493">Microtubule</keyword>
<dbReference type="CDD" id="cd08321">
    <property type="entry name" value="Pyrin_ASC-like"/>
    <property type="match status" value="1"/>
</dbReference>
<keyword evidence="17" id="KW-0206">Cytoskeleton</keyword>
<dbReference type="GO" id="GO:0030027">
    <property type="term" value="C:lamellipodium"/>
    <property type="evidence" value="ECO:0007669"/>
    <property type="project" value="UniProtKB-SubCell"/>
</dbReference>
<organism evidence="25 26">
    <name type="scientific">Canis lupus dingo</name>
    <name type="common">dingo</name>
    <dbReference type="NCBI Taxonomy" id="286419"/>
    <lineage>
        <taxon>Eukaryota</taxon>
        <taxon>Metazoa</taxon>
        <taxon>Chordata</taxon>
        <taxon>Craniata</taxon>
        <taxon>Vertebrata</taxon>
        <taxon>Euteleostomi</taxon>
        <taxon>Mammalia</taxon>
        <taxon>Eutheria</taxon>
        <taxon>Laurasiatheria</taxon>
        <taxon>Carnivora</taxon>
        <taxon>Caniformia</taxon>
        <taxon>Canidae</taxon>
        <taxon>Canis</taxon>
    </lineage>
</organism>
<keyword evidence="16" id="KW-0009">Actin-binding</keyword>
<evidence type="ECO:0000256" key="23">
    <source>
        <dbReference type="SAM" id="MobiDB-lite"/>
    </source>
</evidence>
<reference evidence="25" key="1">
    <citation type="submission" date="2025-08" db="UniProtKB">
        <authorList>
            <consortium name="Ensembl"/>
        </authorList>
    </citation>
    <scope>IDENTIFICATION</scope>
</reference>
<evidence type="ECO:0000256" key="5">
    <source>
        <dbReference type="ARBA" id="ARBA00004510"/>
    </source>
</evidence>
<keyword evidence="19" id="KW-0966">Cell projection</keyword>
<evidence type="ECO:0000256" key="1">
    <source>
        <dbReference type="ARBA" id="ARBA00004123"/>
    </source>
</evidence>
<accession>A0A8C0LPG9</accession>
<evidence type="ECO:0000256" key="20">
    <source>
        <dbReference type="ARBA" id="ARBA00023329"/>
    </source>
</evidence>
<dbReference type="GO" id="GO:0005874">
    <property type="term" value="C:microtubule"/>
    <property type="evidence" value="ECO:0007669"/>
    <property type="project" value="UniProtKB-KW"/>
</dbReference>
<feature type="domain" description="Pyrin" evidence="24">
    <location>
        <begin position="1"/>
        <end position="92"/>
    </location>
</feature>
<keyword evidence="12" id="KW-0862">Zinc</keyword>
<proteinExistence type="predicted"/>
<dbReference type="FunFam" id="1.10.533.10:FF:000048">
    <property type="entry name" value="MEFV, pyrin innate immunity regulator"/>
    <property type="match status" value="1"/>
</dbReference>
<keyword evidence="20" id="KW-0968">Cytoplasmic vesicle</keyword>
<comment type="subcellular location">
    <subcellularLocation>
        <location evidence="5">Cell projection</location>
        <location evidence="5">Lamellipodium</location>
    </subcellularLocation>
    <subcellularLocation>
        <location evidence="4">Cell projection</location>
        <location evidence="4">Ruffle</location>
    </subcellularLocation>
    <subcellularLocation>
        <location evidence="2">Cytoplasm</location>
        <location evidence="2">Cytoskeleton</location>
    </subcellularLocation>
    <subcellularLocation>
        <location evidence="3">Cytoplasmic vesicle</location>
        <location evidence="3">Autophagosome</location>
    </subcellularLocation>
    <subcellularLocation>
        <location evidence="1">Nucleus</location>
    </subcellularLocation>
</comment>
<keyword evidence="10" id="KW-0479">Metal-binding</keyword>
<dbReference type="InterPro" id="IPR004020">
    <property type="entry name" value="DAPIN"/>
</dbReference>
<dbReference type="GO" id="GO:0005776">
    <property type="term" value="C:autophagosome"/>
    <property type="evidence" value="ECO:0007669"/>
    <property type="project" value="UniProtKB-SubCell"/>
</dbReference>
<evidence type="ECO:0000256" key="9">
    <source>
        <dbReference type="ARBA" id="ARBA00022701"/>
    </source>
</evidence>
<dbReference type="Gene3D" id="1.10.533.10">
    <property type="entry name" value="Death Domain, Fas"/>
    <property type="match status" value="1"/>
</dbReference>
<dbReference type="GeneTree" id="ENSGT00940000161955"/>
<dbReference type="AlphaFoldDB" id="A0A8C0LPG9"/>
<evidence type="ECO:0000256" key="15">
    <source>
        <dbReference type="ARBA" id="ARBA00023198"/>
    </source>
</evidence>
<evidence type="ECO:0000256" key="3">
    <source>
        <dbReference type="ARBA" id="ARBA00004419"/>
    </source>
</evidence>
<keyword evidence="13" id="KW-0391">Immunity</keyword>
<evidence type="ECO:0000256" key="12">
    <source>
        <dbReference type="ARBA" id="ARBA00022833"/>
    </source>
</evidence>
<evidence type="ECO:0000256" key="8">
    <source>
        <dbReference type="ARBA" id="ARBA00022588"/>
    </source>
</evidence>
<dbReference type="GO" id="GO:0008270">
    <property type="term" value="F:zinc ion binding"/>
    <property type="evidence" value="ECO:0007669"/>
    <property type="project" value="UniProtKB-KW"/>
</dbReference>
<evidence type="ECO:0000256" key="19">
    <source>
        <dbReference type="ARBA" id="ARBA00023273"/>
    </source>
</evidence>
<name>A0A8C0LPG9_CANLU</name>
<dbReference type="GO" id="GO:0031410">
    <property type="term" value="C:cytoplasmic vesicle"/>
    <property type="evidence" value="ECO:0007669"/>
    <property type="project" value="UniProtKB-KW"/>
</dbReference>
<dbReference type="GO" id="GO:0045087">
    <property type="term" value="P:innate immune response"/>
    <property type="evidence" value="ECO:0007669"/>
    <property type="project" value="UniProtKB-KW"/>
</dbReference>
<keyword evidence="7" id="KW-0597">Phosphoprotein</keyword>
<dbReference type="GO" id="GO:0050727">
    <property type="term" value="P:regulation of inflammatory response"/>
    <property type="evidence" value="ECO:0007669"/>
    <property type="project" value="UniProtKB-ARBA"/>
</dbReference>
<dbReference type="GO" id="GO:0001726">
    <property type="term" value="C:ruffle"/>
    <property type="evidence" value="ECO:0007669"/>
    <property type="project" value="UniProtKB-SubCell"/>
</dbReference>
<evidence type="ECO:0000256" key="22">
    <source>
        <dbReference type="ARBA" id="ARBA00071077"/>
    </source>
</evidence>
<dbReference type="GO" id="GO:0003779">
    <property type="term" value="F:actin binding"/>
    <property type="evidence" value="ECO:0007669"/>
    <property type="project" value="UniProtKB-KW"/>
</dbReference>
<dbReference type="GO" id="GO:0032731">
    <property type="term" value="P:positive regulation of interleukin-1 beta production"/>
    <property type="evidence" value="ECO:0007669"/>
    <property type="project" value="UniProtKB-ARBA"/>
</dbReference>
<dbReference type="SMART" id="SM01289">
    <property type="entry name" value="PYRIN"/>
    <property type="match status" value="1"/>
</dbReference>
<evidence type="ECO:0000256" key="17">
    <source>
        <dbReference type="ARBA" id="ARBA00023212"/>
    </source>
</evidence>
<evidence type="ECO:0000313" key="26">
    <source>
        <dbReference type="Proteomes" id="UP000694391"/>
    </source>
</evidence>
<evidence type="ECO:0000256" key="18">
    <source>
        <dbReference type="ARBA" id="ARBA00023242"/>
    </source>
</evidence>
<dbReference type="Proteomes" id="UP000694391">
    <property type="component" value="Unplaced"/>
</dbReference>
<keyword evidence="18" id="KW-0539">Nucleus</keyword>
<keyword evidence="14" id="KW-0175">Coiled coil</keyword>
<evidence type="ECO:0000256" key="7">
    <source>
        <dbReference type="ARBA" id="ARBA00022553"/>
    </source>
</evidence>
<evidence type="ECO:0000256" key="10">
    <source>
        <dbReference type="ARBA" id="ARBA00022723"/>
    </source>
</evidence>
<evidence type="ECO:0000256" key="2">
    <source>
        <dbReference type="ARBA" id="ARBA00004245"/>
    </source>
</evidence>
<dbReference type="GO" id="GO:0005634">
    <property type="term" value="C:nucleus"/>
    <property type="evidence" value="ECO:0007669"/>
    <property type="project" value="UniProtKB-SubCell"/>
</dbReference>
<keyword evidence="8" id="KW-0399">Innate immunity</keyword>
<gene>
    <name evidence="25" type="primary">MEFV</name>
</gene>
<evidence type="ECO:0000256" key="6">
    <source>
        <dbReference type="ARBA" id="ARBA00022490"/>
    </source>
</evidence>
<dbReference type="PROSITE" id="PS50824">
    <property type="entry name" value="DAPIN"/>
    <property type="match status" value="1"/>
</dbReference>
<evidence type="ECO:0000256" key="21">
    <source>
        <dbReference type="ARBA" id="ARBA00066012"/>
    </source>
</evidence>
<feature type="compositionally biased region" description="Low complexity" evidence="23">
    <location>
        <begin position="169"/>
        <end position="188"/>
    </location>
</feature>
<dbReference type="GO" id="GO:0006954">
    <property type="term" value="P:inflammatory response"/>
    <property type="evidence" value="ECO:0007669"/>
    <property type="project" value="UniProtKB-KW"/>
</dbReference>
<protein>
    <recommendedName>
        <fullName evidence="22">Pyrin</fullName>
    </recommendedName>
</protein>
<evidence type="ECO:0000256" key="4">
    <source>
        <dbReference type="ARBA" id="ARBA00004466"/>
    </source>
</evidence>
<reference evidence="25" key="2">
    <citation type="submission" date="2025-09" db="UniProtKB">
        <authorList>
            <consortium name="Ensembl"/>
        </authorList>
    </citation>
    <scope>IDENTIFICATION</scope>
</reference>
<dbReference type="SUPFAM" id="SSF47986">
    <property type="entry name" value="DEATH domain"/>
    <property type="match status" value="1"/>
</dbReference>
<dbReference type="Ensembl" id="ENSCAFT00020038379.1">
    <property type="protein sequence ID" value="ENSCAFP00020033272.1"/>
    <property type="gene ID" value="ENSCAFG00020025770.1"/>
</dbReference>
<dbReference type="InterPro" id="IPR011029">
    <property type="entry name" value="DEATH-like_dom_sf"/>
</dbReference>
<evidence type="ECO:0000256" key="14">
    <source>
        <dbReference type="ARBA" id="ARBA00023054"/>
    </source>
</evidence>
<dbReference type="Pfam" id="PF02758">
    <property type="entry name" value="PYRIN"/>
    <property type="match status" value="1"/>
</dbReference>
<keyword evidence="6" id="KW-0963">Cytoplasm</keyword>
<evidence type="ECO:0000259" key="24">
    <source>
        <dbReference type="PROSITE" id="PS50824"/>
    </source>
</evidence>
<keyword evidence="15" id="KW-0395">Inflammatory response</keyword>